<dbReference type="RefSeq" id="WP_136383704.1">
    <property type="nucleotide sequence ID" value="NZ_SSOD01000003.1"/>
</dbReference>
<dbReference type="OrthoDB" id="5296275at2"/>
<organism evidence="3 4">
    <name type="scientific">Pseudothauera rhizosphaerae</name>
    <dbReference type="NCBI Taxonomy" id="2565932"/>
    <lineage>
        <taxon>Bacteria</taxon>
        <taxon>Pseudomonadati</taxon>
        <taxon>Pseudomonadota</taxon>
        <taxon>Betaproteobacteria</taxon>
        <taxon>Rhodocyclales</taxon>
        <taxon>Zoogloeaceae</taxon>
        <taxon>Pseudothauera</taxon>
    </lineage>
</organism>
<dbReference type="Pfam" id="PF10087">
    <property type="entry name" value="DUF2325"/>
    <property type="match status" value="1"/>
</dbReference>
<evidence type="ECO:0000256" key="2">
    <source>
        <dbReference type="SAM" id="Coils"/>
    </source>
</evidence>
<comment type="caution">
    <text evidence="3">The sequence shown here is derived from an EMBL/GenBank/DDBJ whole genome shotgun (WGS) entry which is preliminary data.</text>
</comment>
<evidence type="ECO:0000256" key="1">
    <source>
        <dbReference type="ARBA" id="ARBA00007189"/>
    </source>
</evidence>
<dbReference type="Proteomes" id="UP000307956">
    <property type="component" value="Unassembled WGS sequence"/>
</dbReference>
<accession>A0A4S4AXB8</accession>
<dbReference type="EMBL" id="SSOD01000003">
    <property type="protein sequence ID" value="THF63252.1"/>
    <property type="molecule type" value="Genomic_DNA"/>
</dbReference>
<evidence type="ECO:0000313" key="3">
    <source>
        <dbReference type="EMBL" id="THF63252.1"/>
    </source>
</evidence>
<name>A0A4S4AXB8_9RHOO</name>
<dbReference type="AlphaFoldDB" id="A0A4S4AXB8"/>
<evidence type="ECO:0000313" key="4">
    <source>
        <dbReference type="Proteomes" id="UP000307956"/>
    </source>
</evidence>
<keyword evidence="2" id="KW-0175">Coiled coil</keyword>
<proteinExistence type="inferred from homology"/>
<feature type="coiled-coil region" evidence="2">
    <location>
        <begin position="80"/>
        <end position="107"/>
    </location>
</feature>
<protein>
    <submittedName>
        <fullName evidence="3">DUF2325 domain-containing protein</fullName>
    </submittedName>
</protein>
<dbReference type="InterPro" id="IPR016772">
    <property type="entry name" value="UCP020408"/>
</dbReference>
<reference evidence="3 4" key="1">
    <citation type="submission" date="2019-04" db="EMBL/GenBank/DDBJ databases">
        <title>Azoarcus rhizosphaerae sp. nov. isolated from rhizosphere of Ficus religiosa.</title>
        <authorList>
            <person name="Lin S.-Y."/>
            <person name="Hameed A."/>
            <person name="Hsu Y.-H."/>
            <person name="Young C.-C."/>
        </authorList>
    </citation>
    <scope>NUCLEOTIDE SEQUENCE [LARGE SCALE GENOMIC DNA]</scope>
    <source>
        <strain evidence="3 4">CC-YHH848</strain>
    </source>
</reference>
<sequence length="224" mass="24847">MRLSADFHFLAEEHRVLVGRLGRVQQRCSDLLASQAAEIERLRGEVMRLRAHVITRDTALAYAREDLAALRAAIPGLPRRLALARRVEALMQRVQELMRERRALRAAAGSTAAVPLMRATALADLREKAVLCIGRDESGAHVARRMVEMAGGQFLHHTADEADDHAALEASLVAADLVICQSGCVGHNAYWRVQDHCRRTGKQCVLVEQPRALEVLRQRAAERG</sequence>
<keyword evidence="4" id="KW-1185">Reference proteome</keyword>
<gene>
    <name evidence="3" type="ORF">E6O51_04065</name>
</gene>
<comment type="similarity">
    <text evidence="1">Belongs to the UPF0751 family.</text>
</comment>